<evidence type="ECO:0000313" key="1">
    <source>
        <dbReference type="EMBL" id="ELY22312.1"/>
    </source>
</evidence>
<dbReference type="PATRIC" id="fig|1204738.3.peg.1341"/>
<dbReference type="EMBL" id="AOPO01000002">
    <property type="protein sequence ID" value="ELY22312.1"/>
    <property type="molecule type" value="Genomic_DNA"/>
</dbReference>
<proteinExistence type="predicted"/>
<dbReference type="AlphaFoldDB" id="L9UC70"/>
<dbReference type="Proteomes" id="UP000011651">
    <property type="component" value="Unassembled WGS sequence"/>
</dbReference>
<evidence type="ECO:0008006" key="3">
    <source>
        <dbReference type="Google" id="ProtNLM"/>
    </source>
</evidence>
<comment type="caution">
    <text evidence="1">The sequence shown here is derived from an EMBL/GenBank/DDBJ whole genome shotgun (WGS) entry which is preliminary data.</text>
</comment>
<gene>
    <name evidence="1" type="ORF">HALTITAN_0888</name>
</gene>
<organism evidence="1 2">
    <name type="scientific">Vreelandella titanicae BH1</name>
    <dbReference type="NCBI Taxonomy" id="1204738"/>
    <lineage>
        <taxon>Bacteria</taxon>
        <taxon>Pseudomonadati</taxon>
        <taxon>Pseudomonadota</taxon>
        <taxon>Gammaproteobacteria</taxon>
        <taxon>Oceanospirillales</taxon>
        <taxon>Halomonadaceae</taxon>
        <taxon>Vreelandella</taxon>
    </lineage>
</organism>
<reference evidence="1 2" key="1">
    <citation type="journal article" date="2013" name="Genome Announc.">
        <title>Draft Genome of the Marine Gammaproteobacterium Halomonas titanicae.</title>
        <authorList>
            <person name="Sanchez-Porro C."/>
            <person name="de la Haba R.R."/>
            <person name="Cruz-Hernandez N."/>
            <person name="Gonzalez J.M."/>
            <person name="Reyes-Guirao C."/>
            <person name="Navarro-Sampedro L."/>
            <person name="Carballo M."/>
            <person name="Ventosa A."/>
        </authorList>
    </citation>
    <scope>NUCLEOTIDE SEQUENCE [LARGE SCALE GENOMIC DNA]</scope>
    <source>
        <strain evidence="1 2">BH1</strain>
    </source>
</reference>
<accession>L9UC70</accession>
<protein>
    <recommendedName>
        <fullName evidence="3">Tip attachment protein J domain-containing protein</fullName>
    </recommendedName>
</protein>
<sequence length="451" mass="50342">MSISDGQYAAWLANLNASRLLLAEMHHAGGIKYVATGPFMSLPSDSDANRPYDDCLETAVDITTRIDGQVTFGEVTLMDDGSITDWLFLAWQGHPIRLYLGSPKWARDDFRLLAQGRNGGIREARRGAITFRMDDESSVLDEPIDTGQLPDGAGPVPLALGSVYNAPLYRVDTQTLTYRGSFLPVASITAKANGARLTHSTDMAGGTVTLTDKFGDITGDIEEQHNTPQQVVEWVAAHYGIAIGDVDLPTYRVGLYYNSEVSGRQILEELCNGLGAYWYLNEVNALVARQHKLPLTADVMIVGDDINYDRCRLTDTEPPWRRLTLRWGRNYSPLSNVAAVLDEEEPAEATRLRTEWRESRAEQDVSNYPLAERVTRDSVIQDETDAATERDRLLQLRSERREIWSIETSLSYVSAGQVVSVQHRRLEGRLGRLLVVGRSPTRENSNLEVWV</sequence>
<evidence type="ECO:0000313" key="2">
    <source>
        <dbReference type="Proteomes" id="UP000011651"/>
    </source>
</evidence>
<name>L9UC70_9GAMM</name>
<dbReference type="RefSeq" id="WP_009286621.1">
    <property type="nucleotide sequence ID" value="NZ_AOPO01000002.1"/>
</dbReference>